<accession>A0A414Q848</accession>
<sequence length="260" mass="29533">MFNHVSVAALLATGAKIQYFTVSPNKYSIIMMNSREILEFITDNEKVTLSKLSQLMGIKRAQPLYDIRDGKIKAISANYADKILSVFPEYSRVWLITGEGQPFSKNENEENIGESIIMAASERFLEVMEGLKIGPYVLEKDCGVKNAQAKISHYKKGVTKAISADIIVQLCEAYPQVNANYILTGKGPMFLDNETSHSSLTEKDVEDLPSPETAEYWKRMYETTVVMYEAQFEDLQRRFNVLNKSVEEIQDLFSERRKAV</sequence>
<dbReference type="EMBL" id="QRHJ01000009">
    <property type="protein sequence ID" value="RHF76959.1"/>
    <property type="molecule type" value="Genomic_DNA"/>
</dbReference>
<reference evidence="1 2" key="1">
    <citation type="submission" date="2018-08" db="EMBL/GenBank/DDBJ databases">
        <title>A genome reference for cultivated species of the human gut microbiota.</title>
        <authorList>
            <person name="Zou Y."/>
            <person name="Xue W."/>
            <person name="Luo G."/>
        </authorList>
    </citation>
    <scope>NUCLEOTIDE SEQUENCE [LARGE SCALE GENOMIC DNA]</scope>
    <source>
        <strain evidence="1 2">AM25-16</strain>
    </source>
</reference>
<name>A0A414Q848_BACSE</name>
<protein>
    <submittedName>
        <fullName evidence="1">Uncharacterized protein</fullName>
    </submittedName>
</protein>
<gene>
    <name evidence="1" type="ORF">DW668_05075</name>
</gene>
<evidence type="ECO:0000313" key="1">
    <source>
        <dbReference type="EMBL" id="RHF76959.1"/>
    </source>
</evidence>
<evidence type="ECO:0000313" key="2">
    <source>
        <dbReference type="Proteomes" id="UP000283762"/>
    </source>
</evidence>
<dbReference type="Proteomes" id="UP000283762">
    <property type="component" value="Unassembled WGS sequence"/>
</dbReference>
<dbReference type="AlphaFoldDB" id="A0A414Q848"/>
<comment type="caution">
    <text evidence="1">The sequence shown here is derived from an EMBL/GenBank/DDBJ whole genome shotgun (WGS) entry which is preliminary data.</text>
</comment>
<proteinExistence type="predicted"/>
<organism evidence="1 2">
    <name type="scientific">Bacteroides stercoris</name>
    <dbReference type="NCBI Taxonomy" id="46506"/>
    <lineage>
        <taxon>Bacteria</taxon>
        <taxon>Pseudomonadati</taxon>
        <taxon>Bacteroidota</taxon>
        <taxon>Bacteroidia</taxon>
        <taxon>Bacteroidales</taxon>
        <taxon>Bacteroidaceae</taxon>
        <taxon>Bacteroides</taxon>
    </lineage>
</organism>